<feature type="region of interest" description="Disordered" evidence="1">
    <location>
        <begin position="329"/>
        <end position="350"/>
    </location>
</feature>
<feature type="compositionally biased region" description="Pro residues" evidence="1">
    <location>
        <begin position="336"/>
        <end position="350"/>
    </location>
</feature>
<reference evidence="3 4" key="1">
    <citation type="submission" date="2018-03" db="EMBL/GenBank/DDBJ databases">
        <title>Characteristics and genome of n-alkane degrading marine bacteria Gordonia iterans isolated from crude oil contaminated in Tae-an, South Korea.</title>
        <authorList>
            <person name="Lee S.-S."/>
            <person name="Kim H."/>
        </authorList>
    </citation>
    <scope>NUCLEOTIDE SEQUENCE [LARGE SCALE GENOMIC DNA]</scope>
    <source>
        <strain evidence="3 4">Co17</strain>
    </source>
</reference>
<keyword evidence="4" id="KW-1185">Reference proteome</keyword>
<dbReference type="AlphaFoldDB" id="A0A2S0KF86"/>
<keyword evidence="2" id="KW-0812">Transmembrane</keyword>
<keyword evidence="2" id="KW-1133">Transmembrane helix</keyword>
<sequence>MHDHWTNFIQNILTHLGALLWQGVLILAAALVLARLVAAVPGVDRKPGSRERRALIARGGAVFGIALVLFPLLYGSWRPHDAGVLVLLLALGVGAVTCFARTISTRKRVLITEVSDAKDFDRPTTPMKVAAALEGISPSSASGIEVPNGFDAHVLEGAAIFELGTSLAGKVLKAFAAIIGFAPWKVYLTRGSGENDTTVSFQITRNGRAVHCCTLHAHELSIGGVQIPPEHMVAAAILVSLAENYRNDDAWLAGATQWRSIGWTYAAATLKPGESSRISILRRAASDDHGNLQCRIAFRNIVDRQATAAEQTEEYLTWLSRMTGEIGLSAGARTPEPSPPAWEAPEPPLPPPAELLRLRVQCSAAAVSLNAVQLSFGQDTNGGAETPEDPPPQGPSEALRTAARTNTRGFYLTCFRARTRPDLGPDSRLLVEELSQVSAGLLLIAYPGLVGLNDARYVGVEQNNIAPMLTPISSEHVRATFACGMTRSTTVRYNEACRLAVTEPTDALAVDMIISLLSGRLLQDPIPLKQFSQDPFLTAFVEAHGGALQQYWDSRMAPAVPVGDVRQPIQSGNSLAYGRAGIRGRTPVNPSQAGPHCCDCCPA</sequence>
<feature type="transmembrane region" description="Helical" evidence="2">
    <location>
        <begin position="82"/>
        <end position="100"/>
    </location>
</feature>
<name>A0A2S0KF86_9ACTN</name>
<feature type="transmembrane region" description="Helical" evidence="2">
    <location>
        <begin position="55"/>
        <end position="76"/>
    </location>
</feature>
<proteinExistence type="predicted"/>
<accession>A0A2S0KF86</accession>
<keyword evidence="2" id="KW-0472">Membrane</keyword>
<evidence type="ECO:0000256" key="2">
    <source>
        <dbReference type="SAM" id="Phobius"/>
    </source>
</evidence>
<evidence type="ECO:0000313" key="4">
    <source>
        <dbReference type="Proteomes" id="UP000239814"/>
    </source>
</evidence>
<gene>
    <name evidence="3" type="ORF">C6V83_08420</name>
</gene>
<organism evidence="3 4">
    <name type="scientific">Gordonia iterans</name>
    <dbReference type="NCBI Taxonomy" id="1004901"/>
    <lineage>
        <taxon>Bacteria</taxon>
        <taxon>Bacillati</taxon>
        <taxon>Actinomycetota</taxon>
        <taxon>Actinomycetes</taxon>
        <taxon>Mycobacteriales</taxon>
        <taxon>Gordoniaceae</taxon>
        <taxon>Gordonia</taxon>
    </lineage>
</organism>
<dbReference type="EMBL" id="CP027433">
    <property type="protein sequence ID" value="AVM00291.1"/>
    <property type="molecule type" value="Genomic_DNA"/>
</dbReference>
<feature type="region of interest" description="Disordered" evidence="1">
    <location>
        <begin position="377"/>
        <end position="398"/>
    </location>
</feature>
<evidence type="ECO:0000256" key="1">
    <source>
        <dbReference type="SAM" id="MobiDB-lite"/>
    </source>
</evidence>
<protein>
    <submittedName>
        <fullName evidence="3">Uncharacterized protein</fullName>
    </submittedName>
</protein>
<dbReference type="Proteomes" id="UP000239814">
    <property type="component" value="Chromosome"/>
</dbReference>
<feature type="transmembrane region" description="Helical" evidence="2">
    <location>
        <begin position="20"/>
        <end position="43"/>
    </location>
</feature>
<dbReference type="KEGG" id="git:C6V83_08420"/>
<evidence type="ECO:0000313" key="3">
    <source>
        <dbReference type="EMBL" id="AVM00291.1"/>
    </source>
</evidence>